<proteinExistence type="predicted"/>
<feature type="domain" description="HEPN" evidence="1">
    <location>
        <begin position="43"/>
        <end position="83"/>
    </location>
</feature>
<evidence type="ECO:0000313" key="3">
    <source>
        <dbReference type="Proteomes" id="UP000033048"/>
    </source>
</evidence>
<dbReference type="KEGG" id="mmet:MCMEM_0452"/>
<dbReference type="SUPFAM" id="SSF81593">
    <property type="entry name" value="Nucleotidyltransferase substrate binding subunit/domain"/>
    <property type="match status" value="1"/>
</dbReference>
<dbReference type="STRING" id="1434104.MCMEM_0452"/>
<dbReference type="PATRIC" id="fig|1434104.5.peg.489"/>
<dbReference type="EMBL" id="CP009518">
    <property type="protein sequence ID" value="AKB84505.1"/>
    <property type="molecule type" value="Genomic_DNA"/>
</dbReference>
<organism evidence="2 3">
    <name type="scientific">Methanococcoides methylutens MM1</name>
    <dbReference type="NCBI Taxonomy" id="1434104"/>
    <lineage>
        <taxon>Archaea</taxon>
        <taxon>Methanobacteriati</taxon>
        <taxon>Methanobacteriota</taxon>
        <taxon>Stenosarchaea group</taxon>
        <taxon>Methanomicrobia</taxon>
        <taxon>Methanosarcinales</taxon>
        <taxon>Methanosarcinaceae</taxon>
        <taxon>Methanococcoides</taxon>
    </lineage>
</organism>
<dbReference type="InterPro" id="IPR007842">
    <property type="entry name" value="HEPN_dom"/>
</dbReference>
<dbReference type="OrthoDB" id="359402at2157"/>
<accession>A0A0E3WZ50</accession>
<dbReference type="RefSeq" id="WP_048204706.1">
    <property type="nucleotide sequence ID" value="NZ_CP009518.1"/>
</dbReference>
<protein>
    <recommendedName>
        <fullName evidence="1">HEPN domain-containing protein</fullName>
    </recommendedName>
</protein>
<dbReference type="HOGENOM" id="CLU_935736_0_0_2"/>
<dbReference type="GeneID" id="24892945"/>
<dbReference type="Pfam" id="PF05168">
    <property type="entry name" value="HEPN"/>
    <property type="match status" value="1"/>
</dbReference>
<evidence type="ECO:0000259" key="1">
    <source>
        <dbReference type="Pfam" id="PF05168"/>
    </source>
</evidence>
<keyword evidence="3" id="KW-1185">Reference proteome</keyword>
<reference evidence="2 3" key="1">
    <citation type="submission" date="2014-07" db="EMBL/GenBank/DDBJ databases">
        <title>Methanogenic archaea and the global carbon cycle.</title>
        <authorList>
            <person name="Henriksen J.R."/>
            <person name="Luke J."/>
            <person name="Reinhart S."/>
            <person name="Benedict M.N."/>
            <person name="Youngblut N.D."/>
            <person name="Metcalf M.E."/>
            <person name="Whitaker R.J."/>
            <person name="Metcalf W.W."/>
        </authorList>
    </citation>
    <scope>NUCLEOTIDE SEQUENCE [LARGE SCALE GENOMIC DNA]</scope>
    <source>
        <strain evidence="2 3">MM1</strain>
    </source>
</reference>
<dbReference type="AlphaFoldDB" id="A0A0E3WZ50"/>
<sequence>MKVDRIQYFIENLDPEDTGIFDIWGLNLSGEEKRKMLDYSLGLIKKSEEDIVAANVLYSVPLYSQAVYHLQQAVEKVSKAYAVGSFQISQTEARKPGHISPAVFLKALNNHRGFFLSLNNILKHEGVLDYDCFDPKIFEYNRYTKEFKKSSDLLATISSEDIDSMLSLYEKYSETISSSKMTESIENLTLDFLEDIKQELENDDSEQWTDVIKLINSKLENVDTFLKNSHFKYVPLLYPLSLVTYPHWNSTRYNDATDKKFGYNESLGIVQCFNRLLTLTEEIKDSVKEDFESDLLIYQ</sequence>
<dbReference type="Proteomes" id="UP000033048">
    <property type="component" value="Chromosome"/>
</dbReference>
<gene>
    <name evidence="2" type="ORF">MCMEM_0452</name>
</gene>
<dbReference type="Gene3D" id="1.20.120.330">
    <property type="entry name" value="Nucleotidyltransferases domain 2"/>
    <property type="match status" value="1"/>
</dbReference>
<evidence type="ECO:0000313" key="2">
    <source>
        <dbReference type="EMBL" id="AKB84505.1"/>
    </source>
</evidence>
<name>A0A0E3WZ50_METMT</name>